<organism evidence="2 3">
    <name type="scientific">Perkinsus olseni</name>
    <name type="common">Perkinsus atlanticus</name>
    <dbReference type="NCBI Taxonomy" id="32597"/>
    <lineage>
        <taxon>Eukaryota</taxon>
        <taxon>Sar</taxon>
        <taxon>Alveolata</taxon>
        <taxon>Perkinsozoa</taxon>
        <taxon>Perkinsea</taxon>
        <taxon>Perkinsida</taxon>
        <taxon>Perkinsidae</taxon>
        <taxon>Perkinsus</taxon>
    </lineage>
</organism>
<evidence type="ECO:0000313" key="2">
    <source>
        <dbReference type="EMBL" id="KAF4680609.1"/>
    </source>
</evidence>
<evidence type="ECO:0000256" key="1">
    <source>
        <dbReference type="SAM" id="MobiDB-lite"/>
    </source>
</evidence>
<accession>A0A7J6N9N4</accession>
<dbReference type="Proteomes" id="UP000541610">
    <property type="component" value="Unassembled WGS sequence"/>
</dbReference>
<gene>
    <name evidence="2" type="ORF">FOZ60_013228</name>
</gene>
<name>A0A7J6N9N4_PEROL</name>
<sequence>MRQESSKENMREKKGLLLYEALVLVDVLNQSLRLAQAIAATKLISHHRQKGMKRARKRKRSAVPHWVIPNEESSPWPGVNSGVKSDDWFYAPETDEAGRQQRREHSSGPYSLSSWWGWGPKMGLADAASD</sequence>
<protein>
    <submittedName>
        <fullName evidence="2">Uncharacterized protein</fullName>
    </submittedName>
</protein>
<evidence type="ECO:0000313" key="3">
    <source>
        <dbReference type="Proteomes" id="UP000541610"/>
    </source>
</evidence>
<comment type="caution">
    <text evidence="2">The sequence shown here is derived from an EMBL/GenBank/DDBJ whole genome shotgun (WGS) entry which is preliminary data.</text>
</comment>
<dbReference type="AlphaFoldDB" id="A0A7J6N9N4"/>
<proteinExistence type="predicted"/>
<feature type="region of interest" description="Disordered" evidence="1">
    <location>
        <begin position="92"/>
        <end position="130"/>
    </location>
</feature>
<reference evidence="2 3" key="1">
    <citation type="submission" date="2020-04" db="EMBL/GenBank/DDBJ databases">
        <title>Perkinsus olseni comparative genomics.</title>
        <authorList>
            <person name="Bogema D.R."/>
        </authorList>
    </citation>
    <scope>NUCLEOTIDE SEQUENCE [LARGE SCALE GENOMIC DNA]</scope>
    <source>
        <strain evidence="2">00978-12</strain>
    </source>
</reference>
<feature type="region of interest" description="Disordered" evidence="1">
    <location>
        <begin position="45"/>
        <end position="80"/>
    </location>
</feature>
<dbReference type="EMBL" id="JABANP010000592">
    <property type="protein sequence ID" value="KAF4680609.1"/>
    <property type="molecule type" value="Genomic_DNA"/>
</dbReference>
<feature type="compositionally biased region" description="Basic residues" evidence="1">
    <location>
        <begin position="45"/>
        <end position="62"/>
    </location>
</feature>
<feature type="compositionally biased region" description="Basic and acidic residues" evidence="1">
    <location>
        <begin position="96"/>
        <end position="106"/>
    </location>
</feature>